<organism evidence="2 3">
    <name type="scientific">Toxoplasma gondii p89</name>
    <dbReference type="NCBI Taxonomy" id="943119"/>
    <lineage>
        <taxon>Eukaryota</taxon>
        <taxon>Sar</taxon>
        <taxon>Alveolata</taxon>
        <taxon>Apicomplexa</taxon>
        <taxon>Conoidasida</taxon>
        <taxon>Coccidia</taxon>
        <taxon>Eucoccidiorida</taxon>
        <taxon>Eimeriorina</taxon>
        <taxon>Sarcocystidae</taxon>
        <taxon>Toxoplasma</taxon>
    </lineage>
</organism>
<dbReference type="AlphaFoldDB" id="A0A086KUD2"/>
<dbReference type="OrthoDB" id="330069at2759"/>
<name>A0A086KUD2_TOXGO</name>
<comment type="caution">
    <text evidence="2">The sequence shown here is derived from an EMBL/GenBank/DDBJ whole genome shotgun (WGS) entry which is preliminary data.</text>
</comment>
<dbReference type="EMBL" id="AEYI02000560">
    <property type="protein sequence ID" value="KFG48000.1"/>
    <property type="molecule type" value="Genomic_DNA"/>
</dbReference>
<evidence type="ECO:0000256" key="1">
    <source>
        <dbReference type="SAM" id="MobiDB-lite"/>
    </source>
</evidence>
<dbReference type="Proteomes" id="UP000028828">
    <property type="component" value="Unassembled WGS sequence"/>
</dbReference>
<accession>A0A086KUD2</accession>
<protein>
    <submittedName>
        <fullName evidence="2">Uncharacterized protein</fullName>
    </submittedName>
</protein>
<evidence type="ECO:0000313" key="3">
    <source>
        <dbReference type="Proteomes" id="UP000028828"/>
    </source>
</evidence>
<evidence type="ECO:0000313" key="2">
    <source>
        <dbReference type="EMBL" id="KFG48000.1"/>
    </source>
</evidence>
<reference evidence="2 3" key="1">
    <citation type="submission" date="2014-03" db="EMBL/GenBank/DDBJ databases">
        <authorList>
            <person name="Sibley D."/>
            <person name="Venepally P."/>
            <person name="Karamycheva S."/>
            <person name="Hadjithomas M."/>
            <person name="Khan A."/>
            <person name="Brunk B."/>
            <person name="Roos D."/>
            <person name="Caler E."/>
            <person name="Lorenzi H."/>
        </authorList>
    </citation>
    <scope>NUCLEOTIDE SEQUENCE [LARGE SCALE GENOMIC DNA]</scope>
    <source>
        <strain evidence="3">p89</strain>
    </source>
</reference>
<gene>
    <name evidence="2" type="ORF">TGP89_246720</name>
</gene>
<feature type="compositionally biased region" description="Basic and acidic residues" evidence="1">
    <location>
        <begin position="136"/>
        <end position="145"/>
    </location>
</feature>
<sequence>MVARVVEQDVARGSGRDTLARESDEAHPPQFSLSNPHFLTAVCEELKRRDKPVTGLTTAERFNAALADMGVRYGTPEADMIMRYCQVTEDGYVIFKELMLATRQLSNVFEDHVTESLSSATQREQDRLVPLPNTSARDRDSEQGEIRDERCVYTPELTDAIRRLYAQWDRSCLRDWQFKESLQRLGVCVTPEFERLLSTYGPSGCVSFSQVMQTLMMSDSGFLASSSLRRSRNRSAADIPLPPVADRLPFYEPRRNPVTWSPPQPLKGLPVNPQDVLQHALKLPLAADLDLDRRVGSEVGDTEGGDGCSLADKFRLLKKLVALYLSERLSATQFRKELVEADVPITPELDTLIRAHEADNSGQFTPFAVAVFRAAEETEIFLKEVRRASANTEAEAHSTRDTPYIVVDKLTQVDVPSTFPAQVEEEEDLKASARHMLEAGVKYPTEKEAFVGESKLGDIPKGNYIPSDYGMSQHATLALANRAAAHHAYHGHGNIITWGKSC</sequence>
<feature type="compositionally biased region" description="Basic and acidic residues" evidence="1">
    <location>
        <begin position="1"/>
        <end position="27"/>
    </location>
</feature>
<dbReference type="VEuPathDB" id="ToxoDB:TGP89_246720"/>
<feature type="region of interest" description="Disordered" evidence="1">
    <location>
        <begin position="116"/>
        <end position="145"/>
    </location>
</feature>
<feature type="region of interest" description="Disordered" evidence="1">
    <location>
        <begin position="1"/>
        <end position="33"/>
    </location>
</feature>
<proteinExistence type="predicted"/>